<evidence type="ECO:0000256" key="2">
    <source>
        <dbReference type="ARBA" id="ARBA00022741"/>
    </source>
</evidence>
<keyword evidence="5" id="KW-0479">Metal-binding</keyword>
<dbReference type="EC" id="6.3.3.2" evidence="5"/>
<dbReference type="PANTHER" id="PTHR23407:SF1">
    <property type="entry name" value="5-FORMYLTETRAHYDROFOLATE CYCLO-LIGASE"/>
    <property type="match status" value="1"/>
</dbReference>
<dbReference type="RefSeq" id="WP_138988086.1">
    <property type="nucleotide sequence ID" value="NZ_CP043869.1"/>
</dbReference>
<evidence type="ECO:0000313" key="6">
    <source>
        <dbReference type="EMBL" id="QEQ98096.1"/>
    </source>
</evidence>
<dbReference type="GO" id="GO:0030272">
    <property type="term" value="F:5-formyltetrahydrofolate cyclo-ligase activity"/>
    <property type="evidence" value="ECO:0007669"/>
    <property type="project" value="UniProtKB-EC"/>
</dbReference>
<keyword evidence="2 4" id="KW-0547">Nucleotide-binding</keyword>
<evidence type="ECO:0000256" key="1">
    <source>
        <dbReference type="ARBA" id="ARBA00010638"/>
    </source>
</evidence>
<dbReference type="GO" id="GO:0009396">
    <property type="term" value="P:folic acid-containing compound biosynthetic process"/>
    <property type="evidence" value="ECO:0007669"/>
    <property type="project" value="TreeGrafter"/>
</dbReference>
<evidence type="ECO:0000256" key="3">
    <source>
        <dbReference type="ARBA" id="ARBA00022840"/>
    </source>
</evidence>
<reference evidence="6 7" key="1">
    <citation type="journal article" date="2019" name="Biochem. Eng. J.">
        <title>Metabolic engineering of the marine bacteria Neptunomonas concharum for the production of acetoin and meso-2,3-butanediol from acetate.</title>
        <authorList>
            <person name="Li W."/>
            <person name="Pu N."/>
            <person name="Liu C.-X."/>
            <person name="Yuan Q.-P."/>
            <person name="Li Z.-J."/>
        </authorList>
    </citation>
    <scope>NUCLEOTIDE SEQUENCE [LARGE SCALE GENOMIC DNA]</scope>
    <source>
        <strain evidence="6 7">JCM17730</strain>
    </source>
</reference>
<gene>
    <name evidence="6" type="ORF">F0U83_16020</name>
</gene>
<accession>A0A5P1RFU3</accession>
<keyword evidence="3 4" id="KW-0067">ATP-binding</keyword>
<feature type="binding site" evidence="4">
    <location>
        <begin position="4"/>
        <end position="8"/>
    </location>
    <ligand>
        <name>ATP</name>
        <dbReference type="ChEBI" id="CHEBI:30616"/>
    </ligand>
</feature>
<dbReference type="AlphaFoldDB" id="A0A5P1RFU3"/>
<keyword evidence="6" id="KW-0436">Ligase</keyword>
<dbReference type="SUPFAM" id="SSF100950">
    <property type="entry name" value="NagB/RpiA/CoA transferase-like"/>
    <property type="match status" value="1"/>
</dbReference>
<evidence type="ECO:0000256" key="5">
    <source>
        <dbReference type="RuleBase" id="RU361279"/>
    </source>
</evidence>
<name>A0A5P1RFU3_9GAMM</name>
<dbReference type="EMBL" id="CP043869">
    <property type="protein sequence ID" value="QEQ98096.1"/>
    <property type="molecule type" value="Genomic_DNA"/>
</dbReference>
<dbReference type="GO" id="GO:0035999">
    <property type="term" value="P:tetrahydrofolate interconversion"/>
    <property type="evidence" value="ECO:0007669"/>
    <property type="project" value="TreeGrafter"/>
</dbReference>
<evidence type="ECO:0000256" key="4">
    <source>
        <dbReference type="PIRSR" id="PIRSR006806-1"/>
    </source>
</evidence>
<dbReference type="PIRSF" id="PIRSF006806">
    <property type="entry name" value="FTHF_cligase"/>
    <property type="match status" value="1"/>
</dbReference>
<feature type="binding site" evidence="4">
    <location>
        <begin position="135"/>
        <end position="143"/>
    </location>
    <ligand>
        <name>ATP</name>
        <dbReference type="ChEBI" id="CHEBI:30616"/>
    </ligand>
</feature>
<dbReference type="InterPro" id="IPR024185">
    <property type="entry name" value="FTHF_cligase-like_sf"/>
</dbReference>
<dbReference type="NCBIfam" id="TIGR02727">
    <property type="entry name" value="MTHFS_bact"/>
    <property type="match status" value="1"/>
</dbReference>
<dbReference type="Proteomes" id="UP000324760">
    <property type="component" value="Chromosome"/>
</dbReference>
<comment type="catalytic activity">
    <reaction evidence="5">
        <text>(6S)-5-formyl-5,6,7,8-tetrahydrofolate + ATP = (6R)-5,10-methenyltetrahydrofolate + ADP + phosphate</text>
        <dbReference type="Rhea" id="RHEA:10488"/>
        <dbReference type="ChEBI" id="CHEBI:30616"/>
        <dbReference type="ChEBI" id="CHEBI:43474"/>
        <dbReference type="ChEBI" id="CHEBI:57455"/>
        <dbReference type="ChEBI" id="CHEBI:57457"/>
        <dbReference type="ChEBI" id="CHEBI:456216"/>
        <dbReference type="EC" id="6.3.3.2"/>
    </reaction>
</comment>
<comment type="similarity">
    <text evidence="1 5">Belongs to the 5-formyltetrahydrofolate cyclo-ligase family.</text>
</comment>
<sequence>MDARNVLRKKMRTARRALSPLQQKSAARNLLKQLKKAPQFRTAKHLALYLGNDGEIDPNEVAQWCWKQGKIIYLPVLHPLAHNRLWFVRYTPRTPLTKNCYGIAEPKSPYRSIRPAKALDTVLLPLVAFDTQGGRLGMGGGYYDRTFSFIRQFNLSKPRLIGLAHDFQKVEKLPVASWDVPLTLVVTDAAIYAPKNRL</sequence>
<dbReference type="KEGG" id="ncu:F0U83_16020"/>
<dbReference type="InterPro" id="IPR002698">
    <property type="entry name" value="FTHF_cligase"/>
</dbReference>
<keyword evidence="7" id="KW-1185">Reference proteome</keyword>
<keyword evidence="5" id="KW-0460">Magnesium</keyword>
<dbReference type="OrthoDB" id="9801938at2"/>
<dbReference type="PANTHER" id="PTHR23407">
    <property type="entry name" value="ATPASE INHIBITOR/5-FORMYLTETRAHYDROFOLATE CYCLO-LIGASE"/>
    <property type="match status" value="1"/>
</dbReference>
<dbReference type="Gene3D" id="3.40.50.10420">
    <property type="entry name" value="NagB/RpiA/CoA transferase-like"/>
    <property type="match status" value="1"/>
</dbReference>
<organism evidence="6 7">
    <name type="scientific">Neptunomonas concharum</name>
    <dbReference type="NCBI Taxonomy" id="1031538"/>
    <lineage>
        <taxon>Bacteria</taxon>
        <taxon>Pseudomonadati</taxon>
        <taxon>Pseudomonadota</taxon>
        <taxon>Gammaproteobacteria</taxon>
        <taxon>Oceanospirillales</taxon>
        <taxon>Oceanospirillaceae</taxon>
        <taxon>Neptunomonas</taxon>
    </lineage>
</organism>
<dbReference type="Pfam" id="PF01812">
    <property type="entry name" value="5-FTHF_cyc-lig"/>
    <property type="match status" value="1"/>
</dbReference>
<feature type="binding site" evidence="4">
    <location>
        <position position="50"/>
    </location>
    <ligand>
        <name>substrate</name>
    </ligand>
</feature>
<comment type="cofactor">
    <cofactor evidence="5">
        <name>Mg(2+)</name>
        <dbReference type="ChEBI" id="CHEBI:18420"/>
    </cofactor>
</comment>
<dbReference type="InterPro" id="IPR037171">
    <property type="entry name" value="NagB/RpiA_transferase-like"/>
</dbReference>
<dbReference type="GO" id="GO:0005524">
    <property type="term" value="F:ATP binding"/>
    <property type="evidence" value="ECO:0007669"/>
    <property type="project" value="UniProtKB-KW"/>
</dbReference>
<proteinExistence type="inferred from homology"/>
<feature type="binding site" evidence="4">
    <location>
        <position position="55"/>
    </location>
    <ligand>
        <name>substrate</name>
    </ligand>
</feature>
<evidence type="ECO:0000313" key="7">
    <source>
        <dbReference type="Proteomes" id="UP000324760"/>
    </source>
</evidence>
<protein>
    <recommendedName>
        <fullName evidence="5">5-formyltetrahydrofolate cyclo-ligase</fullName>
        <ecNumber evidence="5">6.3.3.2</ecNumber>
    </recommendedName>
</protein>
<dbReference type="GO" id="GO:0046872">
    <property type="term" value="F:metal ion binding"/>
    <property type="evidence" value="ECO:0007669"/>
    <property type="project" value="UniProtKB-KW"/>
</dbReference>